<evidence type="ECO:0000259" key="2">
    <source>
        <dbReference type="PROSITE" id="PS50222"/>
    </source>
</evidence>
<dbReference type="PANTHER" id="PTHR34574">
    <property type="entry name" value="CALCIUM-BINDING EF-HAND FAMILY PROTEIN-RELATED"/>
    <property type="match status" value="1"/>
</dbReference>
<dbReference type="InterPro" id="IPR002048">
    <property type="entry name" value="EF_hand_dom"/>
</dbReference>
<dbReference type="Proteomes" id="UP001630127">
    <property type="component" value="Unassembled WGS sequence"/>
</dbReference>
<gene>
    <name evidence="3" type="ORF">ACH5RR_001230</name>
</gene>
<dbReference type="SUPFAM" id="SSF47473">
    <property type="entry name" value="EF-hand"/>
    <property type="match status" value="1"/>
</dbReference>
<dbReference type="CDD" id="cd00051">
    <property type="entry name" value="EFh"/>
    <property type="match status" value="1"/>
</dbReference>
<dbReference type="PROSITE" id="PS00018">
    <property type="entry name" value="EF_HAND_1"/>
    <property type="match status" value="2"/>
</dbReference>
<proteinExistence type="predicted"/>
<dbReference type="InterPro" id="IPR018247">
    <property type="entry name" value="EF_Hand_1_Ca_BS"/>
</dbReference>
<sequence length="139" mass="15896">MSVVIIDGPTITEFVNNSGEFSKFVDEHFNKLDTNGDGVLSRDELQKRFGKFSSREYELQSQEEIKNLYDALFEKFDANENGTIDRDEFRTLMKEIMVAKARGIGNSPVSIILQDDSLLMRAIEYKEIVGDDKNQTTDE</sequence>
<dbReference type="PROSITE" id="PS50222">
    <property type="entry name" value="EF_HAND_2"/>
    <property type="match status" value="2"/>
</dbReference>
<keyword evidence="1" id="KW-0106">Calcium</keyword>
<dbReference type="AlphaFoldDB" id="A0ABD3B339"/>
<accession>A0ABD3B339</accession>
<evidence type="ECO:0000313" key="4">
    <source>
        <dbReference type="Proteomes" id="UP001630127"/>
    </source>
</evidence>
<dbReference type="EMBL" id="JBJUIK010000001">
    <property type="protein sequence ID" value="KAL3537864.1"/>
    <property type="molecule type" value="Genomic_DNA"/>
</dbReference>
<organism evidence="3 4">
    <name type="scientific">Cinchona calisaya</name>
    <dbReference type="NCBI Taxonomy" id="153742"/>
    <lineage>
        <taxon>Eukaryota</taxon>
        <taxon>Viridiplantae</taxon>
        <taxon>Streptophyta</taxon>
        <taxon>Embryophyta</taxon>
        <taxon>Tracheophyta</taxon>
        <taxon>Spermatophyta</taxon>
        <taxon>Magnoliopsida</taxon>
        <taxon>eudicotyledons</taxon>
        <taxon>Gunneridae</taxon>
        <taxon>Pentapetalae</taxon>
        <taxon>asterids</taxon>
        <taxon>lamiids</taxon>
        <taxon>Gentianales</taxon>
        <taxon>Rubiaceae</taxon>
        <taxon>Cinchonoideae</taxon>
        <taxon>Cinchoneae</taxon>
        <taxon>Cinchona</taxon>
    </lineage>
</organism>
<evidence type="ECO:0000313" key="3">
    <source>
        <dbReference type="EMBL" id="KAL3537864.1"/>
    </source>
</evidence>
<feature type="domain" description="EF-hand" evidence="2">
    <location>
        <begin position="64"/>
        <end position="99"/>
    </location>
</feature>
<name>A0ABD3B339_9GENT</name>
<evidence type="ECO:0000256" key="1">
    <source>
        <dbReference type="ARBA" id="ARBA00022837"/>
    </source>
</evidence>
<dbReference type="Pfam" id="PF13499">
    <property type="entry name" value="EF-hand_7"/>
    <property type="match status" value="1"/>
</dbReference>
<dbReference type="InterPro" id="IPR011992">
    <property type="entry name" value="EF-hand-dom_pair"/>
</dbReference>
<dbReference type="PANTHER" id="PTHR34574:SF12">
    <property type="entry name" value="CALCIUM-BINDING EF HAND FAMILY PROTEIN"/>
    <property type="match status" value="1"/>
</dbReference>
<protein>
    <recommendedName>
        <fullName evidence="2">EF-hand domain-containing protein</fullName>
    </recommendedName>
</protein>
<keyword evidence="4" id="KW-1185">Reference proteome</keyword>
<comment type="caution">
    <text evidence="3">The sequence shown here is derived from an EMBL/GenBank/DDBJ whole genome shotgun (WGS) entry which is preliminary data.</text>
</comment>
<dbReference type="Gene3D" id="1.10.238.10">
    <property type="entry name" value="EF-hand"/>
    <property type="match status" value="1"/>
</dbReference>
<dbReference type="SMART" id="SM00054">
    <property type="entry name" value="EFh"/>
    <property type="match status" value="2"/>
</dbReference>
<feature type="domain" description="EF-hand" evidence="2">
    <location>
        <begin position="20"/>
        <end position="55"/>
    </location>
</feature>
<reference evidence="3 4" key="1">
    <citation type="submission" date="2024-11" db="EMBL/GenBank/DDBJ databases">
        <title>A near-complete genome assembly of Cinchona calisaya.</title>
        <authorList>
            <person name="Lian D.C."/>
            <person name="Zhao X.W."/>
            <person name="Wei L."/>
        </authorList>
    </citation>
    <scope>NUCLEOTIDE SEQUENCE [LARGE SCALE GENOMIC DNA]</scope>
    <source>
        <tissue evidence="3">Nenye</tissue>
    </source>
</reference>